<dbReference type="PROSITE" id="PS50082">
    <property type="entry name" value="WD_REPEATS_2"/>
    <property type="match status" value="4"/>
</dbReference>
<feature type="repeat" description="WD" evidence="8">
    <location>
        <begin position="269"/>
        <end position="300"/>
    </location>
</feature>
<dbReference type="Pfam" id="PF23869">
    <property type="entry name" value="Beta-prop_WDR75_1st"/>
    <property type="match status" value="1"/>
</dbReference>
<evidence type="ECO:0000256" key="2">
    <source>
        <dbReference type="ARBA" id="ARBA00022517"/>
    </source>
</evidence>
<keyword evidence="12" id="KW-1185">Reference proteome</keyword>
<dbReference type="GO" id="GO:0032040">
    <property type="term" value="C:small-subunit processome"/>
    <property type="evidence" value="ECO:0007669"/>
    <property type="project" value="InterPro"/>
</dbReference>
<dbReference type="GO" id="GO:0045943">
    <property type="term" value="P:positive regulation of transcription by RNA polymerase I"/>
    <property type="evidence" value="ECO:0007669"/>
    <property type="project" value="InterPro"/>
</dbReference>
<dbReference type="Pfam" id="PF23769">
    <property type="entry name" value="Beta-prop_WDR75_2nd"/>
    <property type="match status" value="1"/>
</dbReference>
<feature type="repeat" description="WD" evidence="8">
    <location>
        <begin position="115"/>
        <end position="157"/>
    </location>
</feature>
<accession>A0A0N8PZG6</accession>
<dbReference type="OrthoDB" id="4096at2759"/>
<keyword evidence="5" id="KW-0677">Repeat</keyword>
<dbReference type="InterPro" id="IPR001680">
    <property type="entry name" value="WD40_rpt"/>
</dbReference>
<evidence type="ECO:0000256" key="6">
    <source>
        <dbReference type="ARBA" id="ARBA00023163"/>
    </source>
</evidence>
<evidence type="ECO:0000259" key="10">
    <source>
        <dbReference type="Pfam" id="PF23769"/>
    </source>
</evidence>
<gene>
    <name evidence="11" type="ORF">RHOBADRAFT_56083</name>
</gene>
<dbReference type="AlphaFoldDB" id="A0A0N8PZG6"/>
<dbReference type="RefSeq" id="XP_018268318.1">
    <property type="nucleotide sequence ID" value="XM_018418173.1"/>
</dbReference>
<feature type="domain" description="WD repeat-containing protein 75 second beta-propeller" evidence="10">
    <location>
        <begin position="440"/>
        <end position="650"/>
    </location>
</feature>
<dbReference type="PANTHER" id="PTHR44215">
    <property type="entry name" value="WD REPEAT-CONTAINING PROTEIN 75"/>
    <property type="match status" value="1"/>
</dbReference>
<dbReference type="SUPFAM" id="SSF50978">
    <property type="entry name" value="WD40 repeat-like"/>
    <property type="match status" value="1"/>
</dbReference>
<dbReference type="InterPro" id="IPR015943">
    <property type="entry name" value="WD40/YVTN_repeat-like_dom_sf"/>
</dbReference>
<dbReference type="GO" id="GO:0003723">
    <property type="term" value="F:RNA binding"/>
    <property type="evidence" value="ECO:0007669"/>
    <property type="project" value="InterPro"/>
</dbReference>
<evidence type="ECO:0000313" key="11">
    <source>
        <dbReference type="EMBL" id="KPV72269.1"/>
    </source>
</evidence>
<dbReference type="GeneID" id="28978621"/>
<dbReference type="InterPro" id="IPR053826">
    <property type="entry name" value="WDR75"/>
</dbReference>
<dbReference type="EMBL" id="KQ474088">
    <property type="protein sequence ID" value="KPV72269.1"/>
    <property type="molecule type" value="Genomic_DNA"/>
</dbReference>
<dbReference type="SUPFAM" id="SSF51004">
    <property type="entry name" value="C-terminal (heme d1) domain of cytochrome cd1-nitrite reductase"/>
    <property type="match status" value="1"/>
</dbReference>
<evidence type="ECO:0000256" key="7">
    <source>
        <dbReference type="ARBA" id="ARBA00023242"/>
    </source>
</evidence>
<evidence type="ECO:0000256" key="3">
    <source>
        <dbReference type="ARBA" id="ARBA00022552"/>
    </source>
</evidence>
<dbReference type="PANTHER" id="PTHR44215:SF1">
    <property type="entry name" value="WD REPEAT-CONTAINING PROTEIN 75"/>
    <property type="match status" value="1"/>
</dbReference>
<feature type="region of interest" description="Disordered" evidence="9">
    <location>
        <begin position="803"/>
        <end position="830"/>
    </location>
</feature>
<feature type="repeat" description="WD" evidence="8">
    <location>
        <begin position="328"/>
        <end position="369"/>
    </location>
</feature>
<dbReference type="GO" id="GO:0006364">
    <property type="term" value="P:rRNA processing"/>
    <property type="evidence" value="ECO:0007669"/>
    <property type="project" value="UniProtKB-KW"/>
</dbReference>
<feature type="compositionally biased region" description="Polar residues" evidence="9">
    <location>
        <begin position="981"/>
        <end position="993"/>
    </location>
</feature>
<keyword evidence="2" id="KW-0690">Ribosome biogenesis</keyword>
<name>A0A0N8PZG6_RHOGW</name>
<dbReference type="SMART" id="SM00320">
    <property type="entry name" value="WD40"/>
    <property type="match status" value="5"/>
</dbReference>
<keyword evidence="3" id="KW-0698">rRNA processing</keyword>
<dbReference type="PROSITE" id="PS50294">
    <property type="entry name" value="WD_REPEATS_REGION"/>
    <property type="match status" value="2"/>
</dbReference>
<dbReference type="InterPro" id="IPR011048">
    <property type="entry name" value="Haem_d1_sf"/>
</dbReference>
<dbReference type="Gene3D" id="2.130.10.10">
    <property type="entry name" value="YVTN repeat-like/Quinoprotein amine dehydrogenase"/>
    <property type="match status" value="3"/>
</dbReference>
<evidence type="ECO:0000256" key="9">
    <source>
        <dbReference type="SAM" id="MobiDB-lite"/>
    </source>
</evidence>
<reference evidence="11 12" key="1">
    <citation type="journal article" date="2015" name="Front. Microbiol.">
        <title>Genome sequence of the plant growth promoting endophytic yeast Rhodotorula graminis WP1.</title>
        <authorList>
            <person name="Firrincieli A."/>
            <person name="Otillar R."/>
            <person name="Salamov A."/>
            <person name="Schmutz J."/>
            <person name="Khan Z."/>
            <person name="Redman R.S."/>
            <person name="Fleck N.D."/>
            <person name="Lindquist E."/>
            <person name="Grigoriev I.V."/>
            <person name="Doty S.L."/>
        </authorList>
    </citation>
    <scope>NUCLEOTIDE SEQUENCE [LARGE SCALE GENOMIC DNA]</scope>
    <source>
        <strain evidence="11 12">WP1</strain>
    </source>
</reference>
<feature type="compositionally biased region" description="Low complexity" evidence="9">
    <location>
        <begin position="969"/>
        <end position="980"/>
    </location>
</feature>
<feature type="region of interest" description="Disordered" evidence="9">
    <location>
        <begin position="1"/>
        <end position="48"/>
    </location>
</feature>
<feature type="compositionally biased region" description="Basic and acidic residues" evidence="9">
    <location>
        <begin position="19"/>
        <end position="42"/>
    </location>
</feature>
<protein>
    <recommendedName>
        <fullName evidence="10">WD repeat-containing protein 75 second beta-propeller domain-containing protein</fullName>
    </recommendedName>
</protein>
<sequence length="1024" mass="105056">MAAAAPPTPAPRPPRQRLNKLERTQLRRDLAHHDKDADHRQDDDDQATTAPLDWLPLADTRTHQCPVVFTPDGSYAFIASGAAVKVYSVASTQLMSTLSIRPYSSSTATTTNEPAALRRATVSAVLLSPSNPRQLVVAATDGKVRLWDYLDGALLRTLDLGAPILHATANHNLADHLFVALGTNSNLDAEASVYLVSLRAAKHLVDGVVTAADPSTPVQPARRVRLATPRIVRALALSHDGAVLASVNPNAVHLARTHDIQRGFTQSVPAADDEVLTTVAFHPTDNYFATGNERGQIRLWYNVLGAPSSSSEAGDSALAAPAPTTSVLHWHAHAVSSLAFTPNGAYLLSGGQEAVLVLWQLHTGHQEYVPRLGAPISSLTVLDGTRDNPEQQVAARLSDGSVAFVGSQRLRVGKVISGLKADASSRPTFAPAPSTLPTPLALDPSTSALVLPAAHPSSLQFYSPLDDASILELEVAPSNRVTSAQRDRPLEPTRVERVAFSTPEPRGAGAYWMATVDSWAKDGFTPVRQLKLWRKQVGAAAAAEQQHSFALSTRIDRPHDGPITSLAFSPSTASPLLLTTSTDGSIKVWAPTTSSSSSSSASSGGAWACRAALSHRGSAPVAAAWSADGSMFAVAHVRGSVTLWSLAQGGVLMHSFAATSVGRPRHVAFVDAEGERSGGDGATALVVGGSLGSIAWDLLTLDEVHTTRIDFATLAVQPGSGLLLGTEDAAPTASTSASASSASASSSNAGAKKAVKATKTGPSATSTDGAAPALLYSLPVASTSREAALAHLDARPLPCAPRQLLPLPSSASASASSSSAATTSSRRTDAHPVSLAAVDPTGAVSLLGAAAALGGSVAPSALPQAAGTGAKEGLFDEIFGSASAAAAATSAGASRAKGKGRALLGDGSAAAAGARIDVGALGKGAAVLLETPAHVLPPVRMLWRELLRVEQRPAAVELELEGGDNGSRAATAAAATGAATSPPQQQKSEVLSATTTAPVFSSLGQETMRGIFSRRLAGGVAGSA</sequence>
<evidence type="ECO:0000256" key="1">
    <source>
        <dbReference type="ARBA" id="ARBA00004604"/>
    </source>
</evidence>
<dbReference type="GO" id="GO:2000234">
    <property type="term" value="P:positive regulation of rRNA processing"/>
    <property type="evidence" value="ECO:0007669"/>
    <property type="project" value="TreeGrafter"/>
</dbReference>
<evidence type="ECO:0000313" key="12">
    <source>
        <dbReference type="Proteomes" id="UP000053890"/>
    </source>
</evidence>
<keyword evidence="4 8" id="KW-0853">WD repeat</keyword>
<dbReference type="InterPro" id="IPR036322">
    <property type="entry name" value="WD40_repeat_dom_sf"/>
</dbReference>
<dbReference type="OMA" id="WILNTRI"/>
<feature type="compositionally biased region" description="Low complexity" evidence="9">
    <location>
        <begin position="809"/>
        <end position="825"/>
    </location>
</feature>
<keyword evidence="7" id="KW-0539">Nucleus</keyword>
<dbReference type="InterPro" id="IPR057644">
    <property type="entry name" value="Beta-prop_WDR75_2nd"/>
</dbReference>
<proteinExistence type="predicted"/>
<dbReference type="Proteomes" id="UP000053890">
    <property type="component" value="Unassembled WGS sequence"/>
</dbReference>
<dbReference type="STRING" id="578459.A0A0N8PZG6"/>
<comment type="subcellular location">
    <subcellularLocation>
        <location evidence="1">Nucleus</location>
        <location evidence="1">Nucleolus</location>
    </subcellularLocation>
</comment>
<feature type="repeat" description="WD" evidence="8">
    <location>
        <begin position="556"/>
        <end position="599"/>
    </location>
</feature>
<evidence type="ECO:0000256" key="4">
    <source>
        <dbReference type="ARBA" id="ARBA00022574"/>
    </source>
</evidence>
<evidence type="ECO:0000256" key="8">
    <source>
        <dbReference type="PROSITE-ProRule" id="PRU00221"/>
    </source>
</evidence>
<organism evidence="11 12">
    <name type="scientific">Rhodotorula graminis (strain WP1)</name>
    <dbReference type="NCBI Taxonomy" id="578459"/>
    <lineage>
        <taxon>Eukaryota</taxon>
        <taxon>Fungi</taxon>
        <taxon>Dikarya</taxon>
        <taxon>Basidiomycota</taxon>
        <taxon>Pucciniomycotina</taxon>
        <taxon>Microbotryomycetes</taxon>
        <taxon>Sporidiobolales</taxon>
        <taxon>Sporidiobolaceae</taxon>
        <taxon>Rhodotorula</taxon>
    </lineage>
</organism>
<feature type="region of interest" description="Disordered" evidence="9">
    <location>
        <begin position="959"/>
        <end position="993"/>
    </location>
</feature>
<feature type="compositionally biased region" description="Pro residues" evidence="9">
    <location>
        <begin position="1"/>
        <end position="13"/>
    </location>
</feature>
<keyword evidence="6" id="KW-0804">Transcription</keyword>
<evidence type="ECO:0000256" key="5">
    <source>
        <dbReference type="ARBA" id="ARBA00022737"/>
    </source>
</evidence>